<dbReference type="InterPro" id="IPR051601">
    <property type="entry name" value="Serine_prot/Carboxylest_S33"/>
</dbReference>
<reference evidence="4 5" key="1">
    <citation type="journal article" date="2012" name="Genome Biol.">
        <title>Genome and low-iron response of an oceanic diatom adapted to chronic iron limitation.</title>
        <authorList>
            <person name="Lommer M."/>
            <person name="Specht M."/>
            <person name="Roy A.S."/>
            <person name="Kraemer L."/>
            <person name="Andreson R."/>
            <person name="Gutowska M.A."/>
            <person name="Wolf J."/>
            <person name="Bergner S.V."/>
            <person name="Schilhabel M.B."/>
            <person name="Klostermeier U.C."/>
            <person name="Beiko R.G."/>
            <person name="Rosenstiel P."/>
            <person name="Hippler M."/>
            <person name="Laroche J."/>
        </authorList>
    </citation>
    <scope>NUCLEOTIDE SEQUENCE [LARGE SCALE GENOMIC DNA]</scope>
    <source>
        <strain evidence="4 5">CCMP1005</strain>
    </source>
</reference>
<dbReference type="Gene3D" id="3.40.50.1820">
    <property type="entry name" value="alpha/beta hydrolase"/>
    <property type="match status" value="1"/>
</dbReference>
<dbReference type="SUPFAM" id="SSF53474">
    <property type="entry name" value="alpha/beta-Hydrolases"/>
    <property type="match status" value="1"/>
</dbReference>
<dbReference type="OMA" id="VGVPPWR"/>
<gene>
    <name evidence="4" type="ORF">THAOC_07785</name>
</gene>
<dbReference type="EMBL" id="AGNL01008002">
    <property type="protein sequence ID" value="EJK70826.1"/>
    <property type="molecule type" value="Genomic_DNA"/>
</dbReference>
<sequence length="368" mass="40526">MSTMANGLLQMQRLFCDELAHISRRSWRTLPRRKFASTYDKPRLSYDVIAGGEVVADSQAEVVAGKEVVVFLHGLLGNAKNLRTPGKHLPQYAALVMDLRGHGGSSSSRGRRFPPPHNFDACAQDVVETLKQLGLTREKSPFAIVGHSLGGRVALQYSSLLSRDSATIGVNAPSQTYLLDTVPGQADPSVHSVLKAISSFQTPIESKASLVDTMMKEYRISKPVAAWIASNVYRTENGLDWVFDLDVANELVSNFSDQNLVEQIADVSETPSKPLLYQSMTYDAYQDNCDASQVHLVVGGKNKLWTSDVLEDLRSVPSFGTSKNSMFQIHTLDDAGHWVHVDCLEGLVKVLVDNLLSRMHTVLSDDDH</sequence>
<evidence type="ECO:0000313" key="4">
    <source>
        <dbReference type="EMBL" id="EJK70826.1"/>
    </source>
</evidence>
<accession>K0TBL7</accession>
<dbReference type="eggNOG" id="KOG2382">
    <property type="taxonomic scope" value="Eukaryota"/>
</dbReference>
<dbReference type="AlphaFoldDB" id="K0TBL7"/>
<comment type="caution">
    <text evidence="4">The sequence shown here is derived from an EMBL/GenBank/DDBJ whole genome shotgun (WGS) entry which is preliminary data.</text>
</comment>
<dbReference type="Pfam" id="PF12697">
    <property type="entry name" value="Abhydrolase_6"/>
    <property type="match status" value="1"/>
</dbReference>
<evidence type="ECO:0000313" key="5">
    <source>
        <dbReference type="Proteomes" id="UP000266841"/>
    </source>
</evidence>
<evidence type="ECO:0000256" key="2">
    <source>
        <dbReference type="ARBA" id="ARBA00022801"/>
    </source>
</evidence>
<dbReference type="PANTHER" id="PTHR43248:SF3">
    <property type="entry name" value="AB HYDROLASE-1 DOMAIN-CONTAINING PROTEIN"/>
    <property type="match status" value="1"/>
</dbReference>
<dbReference type="InterPro" id="IPR000073">
    <property type="entry name" value="AB_hydrolase_1"/>
</dbReference>
<feature type="domain" description="AB hydrolase-1" evidence="3">
    <location>
        <begin position="69"/>
        <end position="343"/>
    </location>
</feature>
<dbReference type="PANTHER" id="PTHR43248">
    <property type="entry name" value="2-SUCCINYL-6-HYDROXY-2,4-CYCLOHEXADIENE-1-CARBOXYLATE SYNTHASE"/>
    <property type="match status" value="1"/>
</dbReference>
<name>K0TBL7_THAOC</name>
<keyword evidence="5" id="KW-1185">Reference proteome</keyword>
<dbReference type="OrthoDB" id="8119704at2759"/>
<dbReference type="Proteomes" id="UP000266841">
    <property type="component" value="Unassembled WGS sequence"/>
</dbReference>
<dbReference type="InterPro" id="IPR029058">
    <property type="entry name" value="AB_hydrolase_fold"/>
</dbReference>
<organism evidence="4 5">
    <name type="scientific">Thalassiosira oceanica</name>
    <name type="common">Marine diatom</name>
    <dbReference type="NCBI Taxonomy" id="159749"/>
    <lineage>
        <taxon>Eukaryota</taxon>
        <taxon>Sar</taxon>
        <taxon>Stramenopiles</taxon>
        <taxon>Ochrophyta</taxon>
        <taxon>Bacillariophyta</taxon>
        <taxon>Coscinodiscophyceae</taxon>
        <taxon>Thalassiosirophycidae</taxon>
        <taxon>Thalassiosirales</taxon>
        <taxon>Thalassiosiraceae</taxon>
        <taxon>Thalassiosira</taxon>
    </lineage>
</organism>
<dbReference type="GO" id="GO:0016787">
    <property type="term" value="F:hydrolase activity"/>
    <property type="evidence" value="ECO:0007669"/>
    <property type="project" value="UniProtKB-KW"/>
</dbReference>
<protein>
    <recommendedName>
        <fullName evidence="3">AB hydrolase-1 domain-containing protein</fullName>
    </recommendedName>
</protein>
<comment type="similarity">
    <text evidence="1">Belongs to the peptidase S33 family.</text>
</comment>
<keyword evidence="2" id="KW-0378">Hydrolase</keyword>
<evidence type="ECO:0000259" key="3">
    <source>
        <dbReference type="Pfam" id="PF12697"/>
    </source>
</evidence>
<evidence type="ECO:0000256" key="1">
    <source>
        <dbReference type="ARBA" id="ARBA00010088"/>
    </source>
</evidence>
<proteinExistence type="inferred from homology"/>